<dbReference type="AlphaFoldDB" id="A0A7R8UX15"/>
<feature type="compositionally biased region" description="Basic and acidic residues" evidence="1">
    <location>
        <begin position="254"/>
        <end position="295"/>
    </location>
</feature>
<keyword evidence="3" id="KW-1185">Reference proteome</keyword>
<feature type="compositionally biased region" description="Basic and acidic residues" evidence="1">
    <location>
        <begin position="614"/>
        <end position="625"/>
    </location>
</feature>
<feature type="compositionally biased region" description="Basic and acidic residues" evidence="1">
    <location>
        <begin position="653"/>
        <end position="682"/>
    </location>
</feature>
<feature type="compositionally biased region" description="Basic residues" evidence="1">
    <location>
        <begin position="297"/>
        <end position="308"/>
    </location>
</feature>
<feature type="compositionally biased region" description="Basic and acidic residues" evidence="1">
    <location>
        <begin position="137"/>
        <end position="149"/>
    </location>
</feature>
<gene>
    <name evidence="2" type="ORF">HERILL_LOCUS11282</name>
</gene>
<feature type="region of interest" description="Disordered" evidence="1">
    <location>
        <begin position="600"/>
        <end position="682"/>
    </location>
</feature>
<dbReference type="FunCoup" id="A0A7R8UX15">
    <property type="interactions" value="29"/>
</dbReference>
<dbReference type="InParanoid" id="A0A7R8UX15"/>
<evidence type="ECO:0000256" key="1">
    <source>
        <dbReference type="SAM" id="MobiDB-lite"/>
    </source>
</evidence>
<evidence type="ECO:0000313" key="3">
    <source>
        <dbReference type="Proteomes" id="UP000594454"/>
    </source>
</evidence>
<dbReference type="OrthoDB" id="6123at2759"/>
<feature type="compositionally biased region" description="Basic and acidic residues" evidence="1">
    <location>
        <begin position="178"/>
        <end position="195"/>
    </location>
</feature>
<dbReference type="OMA" id="IXSSASK"/>
<feature type="compositionally biased region" description="Basic and acidic residues" evidence="1">
    <location>
        <begin position="312"/>
        <end position="327"/>
    </location>
</feature>
<evidence type="ECO:0000313" key="2">
    <source>
        <dbReference type="EMBL" id="CAD7088680.1"/>
    </source>
</evidence>
<organism evidence="2 3">
    <name type="scientific">Hermetia illucens</name>
    <name type="common">Black soldier fly</name>
    <dbReference type="NCBI Taxonomy" id="343691"/>
    <lineage>
        <taxon>Eukaryota</taxon>
        <taxon>Metazoa</taxon>
        <taxon>Ecdysozoa</taxon>
        <taxon>Arthropoda</taxon>
        <taxon>Hexapoda</taxon>
        <taxon>Insecta</taxon>
        <taxon>Pterygota</taxon>
        <taxon>Neoptera</taxon>
        <taxon>Endopterygota</taxon>
        <taxon>Diptera</taxon>
        <taxon>Brachycera</taxon>
        <taxon>Stratiomyomorpha</taxon>
        <taxon>Stratiomyidae</taxon>
        <taxon>Hermetiinae</taxon>
        <taxon>Hermetia</taxon>
    </lineage>
</organism>
<evidence type="ECO:0008006" key="4">
    <source>
        <dbReference type="Google" id="ProtNLM"/>
    </source>
</evidence>
<feature type="region of interest" description="Disordered" evidence="1">
    <location>
        <begin position="134"/>
        <end position="388"/>
    </location>
</feature>
<proteinExistence type="predicted"/>
<name>A0A7R8UX15_HERIL</name>
<reference evidence="2 3" key="1">
    <citation type="submission" date="2020-11" db="EMBL/GenBank/DDBJ databases">
        <authorList>
            <person name="Wallbank WR R."/>
            <person name="Pardo Diaz C."/>
            <person name="Kozak K."/>
            <person name="Martin S."/>
            <person name="Jiggins C."/>
            <person name="Moest M."/>
            <person name="Warren A I."/>
            <person name="Generalovic N T."/>
            <person name="Byers J.R.P. K."/>
            <person name="Montejo-Kovacevich G."/>
            <person name="Yen C E."/>
        </authorList>
    </citation>
    <scope>NUCLEOTIDE SEQUENCE [LARGE SCALE GENOMIC DNA]</scope>
</reference>
<sequence length="860" mass="97221">MEEILQKTRKILLSVEESEKQFERDFEAFKEKINGLIYGIKEPNSTPQQKKKVKRLSIIVDDEDNEADPQVLITRQTSATIIKTEVIETSVARPSRAAKLKVGSFKEPALVGKLRRPSNATDTLSETKIMLQQNGDETTHSPENQDKQVPDNSRISGEDVIKQNGNAQKRSLEDEDKNDNNNRNDSIESAKKVDESLLIVPNGEVAVVEISDSETEKLMPPPNEIPKKKTTRKAKQAEDPPEPQIRSSLRIKKEKLSAGRSMEKDKQDEPSDAETEKFKAIEEEIKQEKTDESTTGKRGKPKRGKKQIKCLPIKEESGSDDTEKVPKVEVTQTRQTRNKTKQGSIDSVYEDAVGEAPKTTNNVIEKPTAVLESAENPPSMNTRSSKDIPADATFVSAKDVPIPETDSTFITNACPQQTFIMDKTKGVDHINDANKTQTITNNASPVNATFSVNDETFQARPVEQTLSKADIMRSSIMTEEDSGDEFMPPPPAIPALSKMKKKELFNPCIKSPVKKKVEAFEKHANAMASPAAARQTRLKAKLKENRDPEFPGSKQNTPLLQREIAKLLTPTQSSNVTPNLAIPMTKFLANSTSKLAQLQKSAKPASALSKTKSLSRENSAEDIKRGGYPKLQQIADEKKKKRELKQQQAAMTREAKEKERTEKLKKALQEREEKARRRKAQELEMKKQLEEINKNIKMQEEKREGQKRLEKKQLELELAEVARKEREAIDNMKIQKAKEELQQKLLENQRLQQEKKATKKVKDALKYDFDLLNSGDSTDEEGKPSSKRPPPPVWSKSSIRQMLIDRQSQVPTKIVDSFFSVQPMTPDLREIFPAIDPRNLKRNSSMYWNTPPRYSQLPKY</sequence>
<dbReference type="Proteomes" id="UP000594454">
    <property type="component" value="Chromosome 4"/>
</dbReference>
<dbReference type="EMBL" id="LR899012">
    <property type="protein sequence ID" value="CAD7088680.1"/>
    <property type="molecule type" value="Genomic_DNA"/>
</dbReference>
<feature type="region of interest" description="Disordered" evidence="1">
    <location>
        <begin position="769"/>
        <end position="796"/>
    </location>
</feature>
<accession>A0A7R8UX15</accession>
<protein>
    <recommendedName>
        <fullName evidence="4">Inner centromere protein</fullName>
    </recommendedName>
</protein>